<evidence type="ECO:0000313" key="2">
    <source>
        <dbReference type="Proteomes" id="UP000009097"/>
    </source>
</evidence>
<dbReference type="EMBL" id="DS231701">
    <property type="protein sequence ID" value="KNB03673.1"/>
    <property type="molecule type" value="Genomic_DNA"/>
</dbReference>
<dbReference type="RefSeq" id="XP_018241718.1">
    <property type="nucleotide sequence ID" value="XM_018399380.1"/>
</dbReference>
<dbReference type="KEGG" id="fox:FOXG_19179"/>
<reference evidence="1" key="2">
    <citation type="journal article" date="2010" name="Nature">
        <title>Comparative genomics reveals mobile pathogenicity chromosomes in Fusarium.</title>
        <authorList>
            <person name="Ma L.J."/>
            <person name="van der Does H.C."/>
            <person name="Borkovich K.A."/>
            <person name="Coleman J.J."/>
            <person name="Daboussi M.J."/>
            <person name="Di Pietro A."/>
            <person name="Dufresne M."/>
            <person name="Freitag M."/>
            <person name="Grabherr M."/>
            <person name="Henrissat B."/>
            <person name="Houterman P.M."/>
            <person name="Kang S."/>
            <person name="Shim W.B."/>
            <person name="Woloshuk C."/>
            <person name="Xie X."/>
            <person name="Xu J.R."/>
            <person name="Antoniw J."/>
            <person name="Baker S.E."/>
            <person name="Bluhm B.H."/>
            <person name="Breakspear A."/>
            <person name="Brown D.W."/>
            <person name="Butchko R.A."/>
            <person name="Chapman S."/>
            <person name="Coulson R."/>
            <person name="Coutinho P.M."/>
            <person name="Danchin E.G."/>
            <person name="Diener A."/>
            <person name="Gale L.R."/>
            <person name="Gardiner D.M."/>
            <person name="Goff S."/>
            <person name="Hammond-Kosack K.E."/>
            <person name="Hilburn K."/>
            <person name="Hua-Van A."/>
            <person name="Jonkers W."/>
            <person name="Kazan K."/>
            <person name="Kodira C.D."/>
            <person name="Koehrsen M."/>
            <person name="Kumar L."/>
            <person name="Lee Y.H."/>
            <person name="Li L."/>
            <person name="Manners J.M."/>
            <person name="Miranda-Saavedra D."/>
            <person name="Mukherjee M."/>
            <person name="Park G."/>
            <person name="Park J."/>
            <person name="Park S.Y."/>
            <person name="Proctor R.H."/>
            <person name="Regev A."/>
            <person name="Ruiz-Roldan M.C."/>
            <person name="Sain D."/>
            <person name="Sakthikumar S."/>
            <person name="Sykes S."/>
            <person name="Schwartz D.C."/>
            <person name="Turgeon B.G."/>
            <person name="Wapinski I."/>
            <person name="Yoder O."/>
            <person name="Young S."/>
            <person name="Zeng Q."/>
            <person name="Zhou S."/>
            <person name="Galagan J."/>
            <person name="Cuomo C.A."/>
            <person name="Kistler H.C."/>
            <person name="Rep M."/>
        </authorList>
    </citation>
    <scope>NUCLEOTIDE SEQUENCE [LARGE SCALE GENOMIC DNA]</scope>
    <source>
        <strain evidence="1">4287</strain>
    </source>
</reference>
<protein>
    <submittedName>
        <fullName evidence="1">Uncharacterized protein</fullName>
    </submittedName>
</protein>
<dbReference type="Proteomes" id="UP000009097">
    <property type="component" value="Unassembled WGS sequence"/>
</dbReference>
<reference evidence="1" key="1">
    <citation type="submission" date="2007-04" db="EMBL/GenBank/DDBJ databases">
        <authorList>
            <consortium name="The Broad Institute Genome Sequencing Platform"/>
            <person name="Birren B."/>
            <person name="Lander E."/>
            <person name="Galagan J."/>
            <person name="Nusbaum C."/>
            <person name="Devon K."/>
            <person name="Ma L.-J."/>
            <person name="Jaffe D."/>
            <person name="Butler J."/>
            <person name="Alvarez P."/>
            <person name="Gnerre S."/>
            <person name="Grabherr M."/>
            <person name="Kleber M."/>
            <person name="Mauceli E."/>
            <person name="Brockman W."/>
            <person name="MacCallum I.A."/>
            <person name="Young S."/>
            <person name="LaButti K."/>
            <person name="DeCaprio D."/>
            <person name="Crawford M."/>
            <person name="Koehrsen M."/>
            <person name="Engels R."/>
            <person name="Montgomery P."/>
            <person name="Pearson M."/>
            <person name="Howarth C."/>
            <person name="Larson L."/>
            <person name="White J."/>
            <person name="O'Leary S."/>
            <person name="Kodira C."/>
            <person name="Zeng Q."/>
            <person name="Yandava C."/>
            <person name="Alvarado L."/>
            <person name="Kistler C."/>
            <person name="Shim W.-B."/>
            <person name="Kang S."/>
            <person name="Woloshuk C."/>
        </authorList>
    </citation>
    <scope>NUCLEOTIDE SEQUENCE</scope>
    <source>
        <strain evidence="1">4287</strain>
    </source>
</reference>
<dbReference type="GeneID" id="28959885"/>
<proteinExistence type="predicted"/>
<gene>
    <name evidence="1" type="ORF">FOXG_19179</name>
</gene>
<name>A0A0J9UXQ5_FUSO4</name>
<dbReference type="VEuPathDB" id="FungiDB:FOXG_19179"/>
<organism evidence="1 2">
    <name type="scientific">Fusarium oxysporum f. sp. lycopersici (strain 4287 / CBS 123668 / FGSC 9935 / NRRL 34936)</name>
    <name type="common">Fusarium vascular wilt of tomato</name>
    <dbReference type="NCBI Taxonomy" id="426428"/>
    <lineage>
        <taxon>Eukaryota</taxon>
        <taxon>Fungi</taxon>
        <taxon>Dikarya</taxon>
        <taxon>Ascomycota</taxon>
        <taxon>Pezizomycotina</taxon>
        <taxon>Sordariomycetes</taxon>
        <taxon>Hypocreomycetidae</taxon>
        <taxon>Hypocreales</taxon>
        <taxon>Nectriaceae</taxon>
        <taxon>Fusarium</taxon>
        <taxon>Fusarium oxysporum species complex</taxon>
    </lineage>
</organism>
<dbReference type="AlphaFoldDB" id="A0A0J9UXQ5"/>
<accession>A0A0J9UXQ5</accession>
<evidence type="ECO:0000313" key="1">
    <source>
        <dbReference type="EMBL" id="KNB03673.1"/>
    </source>
</evidence>
<sequence length="46" mass="5069">MSVSVRQRMDLSCLGQSDIAWSLPLRAFMLLKRSALGHNLAPAPET</sequence>